<dbReference type="Proteomes" id="UP000663464">
    <property type="component" value="Chromosome"/>
</dbReference>
<reference evidence="3 4" key="1">
    <citation type="journal article" date="2014" name="J. Infect. Dis.">
        <title>Molecular characterization of a novel botulinum neurotoxin type H gene.</title>
        <authorList>
            <person name="Dover N."/>
            <person name="Barash J.R."/>
            <person name="Hill K.K."/>
            <person name="Xie G."/>
            <person name="Arnon S.S."/>
        </authorList>
    </citation>
    <scope>NUCLEOTIDE SEQUENCE [LARGE SCALE GENOMIC DNA]</scope>
    <source>
        <strain evidence="3 4">IBCA10-7060</strain>
    </source>
</reference>
<evidence type="ECO:0000313" key="4">
    <source>
        <dbReference type="Proteomes" id="UP000663464"/>
    </source>
</evidence>
<name>A0ABD7CHF9_CLOBO</name>
<feature type="domain" description="Phage tail tape measure protein" evidence="2">
    <location>
        <begin position="126"/>
        <end position="324"/>
    </location>
</feature>
<evidence type="ECO:0000256" key="1">
    <source>
        <dbReference type="ARBA" id="ARBA00022612"/>
    </source>
</evidence>
<dbReference type="PANTHER" id="PTHR37813:SF1">
    <property type="entry name" value="FELS-2 PROPHAGE PROTEIN"/>
    <property type="match status" value="1"/>
</dbReference>
<dbReference type="NCBIfam" id="TIGR01760">
    <property type="entry name" value="tape_meas_TP901"/>
    <property type="match status" value="1"/>
</dbReference>
<dbReference type="AlphaFoldDB" id="A0ABD7CHF9"/>
<dbReference type="Pfam" id="PF10145">
    <property type="entry name" value="PhageMin_Tail"/>
    <property type="match status" value="1"/>
</dbReference>
<dbReference type="RefSeq" id="WP_052117207.1">
    <property type="nucleotide sequence ID" value="NZ_CP069280.1"/>
</dbReference>
<sequence>MAEKTKKKMKALDKIRAGPKVKLKDNASKKIDKVKSKSEKLNKTVTTKLKAKDKASSTIKRVQKKINGWIKTGAKKVISIGLAGTVALGGVGVASSLKTFSDFEYGMKTVQATSQASQSDLVKLTDTAKHLGATTAFSAKEAASGMNYLAMAGYKTNDIISSMPGLLNAAAASGEDLASVSDIISDAVTSFGLKASDTSRLSDVMASASANANTNIGLLGESFKYVGATAGAMGYSVEDASIALGLMANAGVKGSMGGTALKNAMVNMASPTDKMATVMDKYNISITDSNGKMKSLKSVMDMLREKMGGLDKATQSAAASQLFGKEAMSGMLSIINASPEDYEKLTSAIYNAKGASEKMANTKLDSLSGQWTILKSAVEGAQIELGQRLAPYAKQFVTWLTGKMPQITNSIVKFVDYISKNTTKIKALATSIAGIGVASLGFSAVGKIGSTISGISKLSKVFKGAKVAEKTTKAAMGLKKFGLLGKMLPAIFSPAGLAIAATATVAGTAYVANANLMKRSISDTTEELGPMEKIMNVLNGRIHKSKSEMQGLGLIYEDFGKNIGSDFKKRVEESTRSIREFQLYLNEINLDGKIDKNESNEFDRRIHEMCNSAIKTIQSKKDETQKAFRDLFMDDGKISKSEQSTLDYFSKKYDVQVGNEKKLQQEILNVKKEAIKKHGKLLNEDIKKIKKYQDQMARIQLEAVGGNADEQNYAKNKFKARAQGLDIKDASTLLKGSAKKRDDAIVEIKAKYNTYIDKLKSELGDKSKKIEPGRRKELETTLNELEKAKTGKIKSQLKLYDENLNTLYSYNQNLKGKLNKFDGSELTGKDIDSQDTLQKIKNKYEGIEQITRSGNYRIYDSNNKTWQKIQAVVNENTGEITGLYNMYTGECGGYTDKLASKVKELSKSHTDLNMNATQALNLLGQAHIDAKGRIISSTGEIVTNLDNVTRSSNGTTTGILNLNGTPIKISSNADGTITNMDEVTSAVNKIPKSKNIQTSTNADGTKTKTDNLTSSIDKVPTSKTVTITTVFKKIFRTVKEFFNGEGEVKQEASGTNFFSGGLSTVDEKGWELADRSVPIIGQHRGNPLTYMQRGTRILNHMQSVRDMKAEVSRQVNTTISKQPPQKQVQYKVVQPQQQFQVAGMGMGNINLGGINVNIQDNGDVDKIVQEAMNDFGYKLKEALKNIKK</sequence>
<dbReference type="InterPro" id="IPR010090">
    <property type="entry name" value="Phage_tape_meas"/>
</dbReference>
<accession>A0ABD7CHF9</accession>
<dbReference type="EMBL" id="CP069280">
    <property type="protein sequence ID" value="QRI52259.1"/>
    <property type="molecule type" value="Genomic_DNA"/>
</dbReference>
<protein>
    <submittedName>
        <fullName evidence="3">Phage tail tape measure protein</fullName>
    </submittedName>
</protein>
<dbReference type="PANTHER" id="PTHR37813">
    <property type="entry name" value="FELS-2 PROPHAGE PROTEIN"/>
    <property type="match status" value="1"/>
</dbReference>
<evidence type="ECO:0000313" key="3">
    <source>
        <dbReference type="EMBL" id="QRI52259.1"/>
    </source>
</evidence>
<gene>
    <name evidence="3" type="ORF">JQS73_12555</name>
</gene>
<organism evidence="3 4">
    <name type="scientific">Clostridium botulinum</name>
    <dbReference type="NCBI Taxonomy" id="1491"/>
    <lineage>
        <taxon>Bacteria</taxon>
        <taxon>Bacillati</taxon>
        <taxon>Bacillota</taxon>
        <taxon>Clostridia</taxon>
        <taxon>Eubacteriales</taxon>
        <taxon>Clostridiaceae</taxon>
        <taxon>Clostridium</taxon>
    </lineage>
</organism>
<proteinExistence type="predicted"/>
<evidence type="ECO:0000259" key="2">
    <source>
        <dbReference type="Pfam" id="PF10145"/>
    </source>
</evidence>
<keyword evidence="1" id="KW-1188">Viral release from host cell</keyword>